<comment type="catalytic activity">
    <reaction evidence="5">
        <text>[pyruvate, water dikinase] + ADP = [pyruvate, water dikinase]-phosphate + AMP + H(+)</text>
        <dbReference type="Rhea" id="RHEA:46020"/>
        <dbReference type="Rhea" id="RHEA-COMP:11425"/>
        <dbReference type="Rhea" id="RHEA-COMP:11426"/>
        <dbReference type="ChEBI" id="CHEBI:15378"/>
        <dbReference type="ChEBI" id="CHEBI:43176"/>
        <dbReference type="ChEBI" id="CHEBI:68546"/>
        <dbReference type="ChEBI" id="CHEBI:456215"/>
        <dbReference type="ChEBI" id="CHEBI:456216"/>
        <dbReference type="EC" id="2.7.11.33"/>
    </reaction>
</comment>
<sequence>MTPKVFYISDGTAITAEVFGHAVLSQFPVEFEALTIPFIDSVAKAEKVKQQINDSFITTSLRPVVFHSIVNSDIRDIIFSSEGLDYDFLNTFVSPLEQQLGIKAAPVINRTHGKSTANEAYDNRIDAINFTLDNDDGQTMKHMDKADIILLGVSRCGKTPSSLYLSMQFGIKAANYPFVEDDMDNLKLPEALKRNKSKLFGLTIDPNRLHEIRQGRMENSRYSSLRQCRIEVKEVEMLYKKERIPFVNTTYHSVEEISARILDITGLKRHMF</sequence>
<comment type="catalytic activity">
    <reaction evidence="5">
        <text>[pyruvate, water dikinase]-phosphate + phosphate + H(+) = [pyruvate, water dikinase] + diphosphate</text>
        <dbReference type="Rhea" id="RHEA:48580"/>
        <dbReference type="Rhea" id="RHEA-COMP:11425"/>
        <dbReference type="Rhea" id="RHEA-COMP:11426"/>
        <dbReference type="ChEBI" id="CHEBI:15378"/>
        <dbReference type="ChEBI" id="CHEBI:33019"/>
        <dbReference type="ChEBI" id="CHEBI:43176"/>
        <dbReference type="ChEBI" id="CHEBI:43474"/>
        <dbReference type="ChEBI" id="CHEBI:68546"/>
        <dbReference type="EC" id="2.7.4.28"/>
    </reaction>
</comment>
<dbReference type="NCBIfam" id="NF003742">
    <property type="entry name" value="PRK05339.1"/>
    <property type="match status" value="1"/>
</dbReference>
<dbReference type="GO" id="GO:0016301">
    <property type="term" value="F:kinase activity"/>
    <property type="evidence" value="ECO:0007669"/>
    <property type="project" value="UniProtKB-KW"/>
</dbReference>
<evidence type="ECO:0000256" key="3">
    <source>
        <dbReference type="ARBA" id="ARBA00022741"/>
    </source>
</evidence>
<proteinExistence type="inferred from homology"/>
<dbReference type="EC" id="2.7.4.28" evidence="5"/>
<evidence type="ECO:0000256" key="2">
    <source>
        <dbReference type="ARBA" id="ARBA00022679"/>
    </source>
</evidence>
<dbReference type="RefSeq" id="WP_102528158.1">
    <property type="nucleotide sequence ID" value="NZ_JAKIKU010000005.1"/>
</dbReference>
<feature type="binding site" evidence="5">
    <location>
        <begin position="152"/>
        <end position="159"/>
    </location>
    <ligand>
        <name>ADP</name>
        <dbReference type="ChEBI" id="CHEBI:456216"/>
    </ligand>
</feature>
<evidence type="ECO:0000256" key="4">
    <source>
        <dbReference type="ARBA" id="ARBA00022777"/>
    </source>
</evidence>
<comment type="similarity">
    <text evidence="5">Belongs to the pyruvate, phosphate/water dikinase regulatory protein family. PSRP subfamily.</text>
</comment>
<dbReference type="InterPro" id="IPR005177">
    <property type="entry name" value="Kinase-pyrophosphorylase"/>
</dbReference>
<keyword evidence="2 5" id="KW-0808">Transferase</keyword>
<keyword evidence="4 5" id="KW-0418">Kinase</keyword>
<evidence type="ECO:0000256" key="5">
    <source>
        <dbReference type="HAMAP-Rule" id="MF_01062"/>
    </source>
</evidence>
<name>A0ABT0KPZ2_9GAMM</name>
<dbReference type="EMBL" id="JAKIKU010000005">
    <property type="protein sequence ID" value="MCL1045898.1"/>
    <property type="molecule type" value="Genomic_DNA"/>
</dbReference>
<accession>A0ABT0KPZ2</accession>
<dbReference type="InterPro" id="IPR026530">
    <property type="entry name" value="PSRP"/>
</dbReference>
<comment type="caution">
    <text evidence="6">The sequence shown here is derived from an EMBL/GenBank/DDBJ whole genome shotgun (WGS) entry which is preliminary data.</text>
</comment>
<gene>
    <name evidence="6" type="ORF">L2737_11235</name>
</gene>
<dbReference type="EC" id="2.7.11.33" evidence="5"/>
<evidence type="ECO:0000256" key="1">
    <source>
        <dbReference type="ARBA" id="ARBA00022527"/>
    </source>
</evidence>
<comment type="function">
    <text evidence="5">Bifunctional serine/threonine kinase and phosphorylase involved in the regulation of the phosphoenolpyruvate synthase (PEPS) by catalyzing its phosphorylation/dephosphorylation.</text>
</comment>
<keyword evidence="3 5" id="KW-0547">Nucleotide-binding</keyword>
<dbReference type="Pfam" id="PF03618">
    <property type="entry name" value="Kinase-PPPase"/>
    <property type="match status" value="1"/>
</dbReference>
<evidence type="ECO:0000313" key="7">
    <source>
        <dbReference type="Proteomes" id="UP001202134"/>
    </source>
</evidence>
<keyword evidence="7" id="KW-1185">Reference proteome</keyword>
<dbReference type="PANTHER" id="PTHR31756:SF3">
    <property type="entry name" value="PYRUVATE, PHOSPHATE DIKINASE REGULATORY PROTEIN 1, CHLOROPLASTIC"/>
    <property type="match status" value="1"/>
</dbReference>
<reference evidence="6 7" key="1">
    <citation type="submission" date="2022-01" db="EMBL/GenBank/DDBJ databases">
        <title>Whole genome-based taxonomy of the Shewanellaceae.</title>
        <authorList>
            <person name="Martin-Rodriguez A.J."/>
        </authorList>
    </citation>
    <scope>NUCLEOTIDE SEQUENCE [LARGE SCALE GENOMIC DNA]</scope>
    <source>
        <strain evidence="6 7">DSM 24955</strain>
    </source>
</reference>
<dbReference type="HAMAP" id="MF_01062">
    <property type="entry name" value="PSRP"/>
    <property type="match status" value="1"/>
</dbReference>
<organism evidence="6 7">
    <name type="scientific">Shewanella electrodiphila</name>
    <dbReference type="NCBI Taxonomy" id="934143"/>
    <lineage>
        <taxon>Bacteria</taxon>
        <taxon>Pseudomonadati</taxon>
        <taxon>Pseudomonadota</taxon>
        <taxon>Gammaproteobacteria</taxon>
        <taxon>Alteromonadales</taxon>
        <taxon>Shewanellaceae</taxon>
        <taxon>Shewanella</taxon>
    </lineage>
</organism>
<protein>
    <recommendedName>
        <fullName evidence="5">Putative phosphoenolpyruvate synthase regulatory protein</fullName>
        <shortName evidence="5">PEP synthase regulatory protein</shortName>
        <shortName evidence="5">PSRP</shortName>
        <ecNumber evidence="5">2.7.11.33</ecNumber>
        <ecNumber evidence="5">2.7.4.28</ecNumber>
    </recommendedName>
    <alternativeName>
        <fullName evidence="5">Pyruvate, water dikinase regulatory protein</fullName>
    </alternativeName>
</protein>
<dbReference type="Proteomes" id="UP001202134">
    <property type="component" value="Unassembled WGS sequence"/>
</dbReference>
<evidence type="ECO:0000313" key="6">
    <source>
        <dbReference type="EMBL" id="MCL1045898.1"/>
    </source>
</evidence>
<keyword evidence="1 5" id="KW-0723">Serine/threonine-protein kinase</keyword>
<dbReference type="PANTHER" id="PTHR31756">
    <property type="entry name" value="PYRUVATE, PHOSPHATE DIKINASE REGULATORY PROTEIN 1, CHLOROPLASTIC"/>
    <property type="match status" value="1"/>
</dbReference>